<accession>A0A9D4TCQ9</accession>
<keyword evidence="4" id="KW-1185">Reference proteome</keyword>
<dbReference type="AlphaFoldDB" id="A0A9D4TCQ9"/>
<feature type="chain" id="PRO_5038964044" description="EB domain-containing protein" evidence="2">
    <location>
        <begin position="25"/>
        <end position="210"/>
    </location>
</feature>
<feature type="compositionally biased region" description="Basic and acidic residues" evidence="1">
    <location>
        <begin position="118"/>
        <end position="127"/>
    </location>
</feature>
<name>A0A9D4TCQ9_RHISA</name>
<gene>
    <name evidence="3" type="ORF">HPB52_024215</name>
</gene>
<reference evidence="3" key="2">
    <citation type="submission" date="2021-09" db="EMBL/GenBank/DDBJ databases">
        <authorList>
            <person name="Jia N."/>
            <person name="Wang J."/>
            <person name="Shi W."/>
            <person name="Du L."/>
            <person name="Sun Y."/>
            <person name="Zhan W."/>
            <person name="Jiang J."/>
            <person name="Wang Q."/>
            <person name="Zhang B."/>
            <person name="Ji P."/>
            <person name="Sakyi L.B."/>
            <person name="Cui X."/>
            <person name="Yuan T."/>
            <person name="Jiang B."/>
            <person name="Yang W."/>
            <person name="Lam T.T.-Y."/>
            <person name="Chang Q."/>
            <person name="Ding S."/>
            <person name="Wang X."/>
            <person name="Zhu J."/>
            <person name="Ruan X."/>
            <person name="Zhao L."/>
            <person name="Wei J."/>
            <person name="Que T."/>
            <person name="Du C."/>
            <person name="Cheng J."/>
            <person name="Dai P."/>
            <person name="Han X."/>
            <person name="Huang E."/>
            <person name="Gao Y."/>
            <person name="Liu J."/>
            <person name="Shao H."/>
            <person name="Ye R."/>
            <person name="Li L."/>
            <person name="Wei W."/>
            <person name="Wang X."/>
            <person name="Wang C."/>
            <person name="Huo Q."/>
            <person name="Li W."/>
            <person name="Guo W."/>
            <person name="Chen H."/>
            <person name="Chen S."/>
            <person name="Zhou L."/>
            <person name="Zhou L."/>
            <person name="Ni X."/>
            <person name="Tian J."/>
            <person name="Zhou Y."/>
            <person name="Sheng Y."/>
            <person name="Liu T."/>
            <person name="Pan Y."/>
            <person name="Xia L."/>
            <person name="Li J."/>
            <person name="Zhao F."/>
            <person name="Cao W."/>
        </authorList>
    </citation>
    <scope>NUCLEOTIDE SEQUENCE</scope>
    <source>
        <strain evidence="3">Rsan-2018</strain>
        <tissue evidence="3">Larvae</tissue>
    </source>
</reference>
<evidence type="ECO:0000256" key="2">
    <source>
        <dbReference type="SAM" id="SignalP"/>
    </source>
</evidence>
<feature type="signal peptide" evidence="2">
    <location>
        <begin position="1"/>
        <end position="24"/>
    </location>
</feature>
<evidence type="ECO:0000313" key="3">
    <source>
        <dbReference type="EMBL" id="KAH7985283.1"/>
    </source>
</evidence>
<evidence type="ECO:0000313" key="4">
    <source>
        <dbReference type="Proteomes" id="UP000821837"/>
    </source>
</evidence>
<keyword evidence="2" id="KW-0732">Signal</keyword>
<dbReference type="EMBL" id="JABSTV010001022">
    <property type="protein sequence ID" value="KAH7985283.1"/>
    <property type="molecule type" value="Genomic_DNA"/>
</dbReference>
<evidence type="ECO:0008006" key="5">
    <source>
        <dbReference type="Google" id="ProtNLM"/>
    </source>
</evidence>
<proteinExistence type="predicted"/>
<reference evidence="3" key="1">
    <citation type="journal article" date="2020" name="Cell">
        <title>Large-Scale Comparative Analyses of Tick Genomes Elucidate Their Genetic Diversity and Vector Capacities.</title>
        <authorList>
            <consortium name="Tick Genome and Microbiome Consortium (TIGMIC)"/>
            <person name="Jia N."/>
            <person name="Wang J."/>
            <person name="Shi W."/>
            <person name="Du L."/>
            <person name="Sun Y."/>
            <person name="Zhan W."/>
            <person name="Jiang J.F."/>
            <person name="Wang Q."/>
            <person name="Zhang B."/>
            <person name="Ji P."/>
            <person name="Bell-Sakyi L."/>
            <person name="Cui X.M."/>
            <person name="Yuan T.T."/>
            <person name="Jiang B.G."/>
            <person name="Yang W.F."/>
            <person name="Lam T.T."/>
            <person name="Chang Q.C."/>
            <person name="Ding S.J."/>
            <person name="Wang X.J."/>
            <person name="Zhu J.G."/>
            <person name="Ruan X.D."/>
            <person name="Zhao L."/>
            <person name="Wei J.T."/>
            <person name="Ye R.Z."/>
            <person name="Que T.C."/>
            <person name="Du C.H."/>
            <person name="Zhou Y.H."/>
            <person name="Cheng J.X."/>
            <person name="Dai P.F."/>
            <person name="Guo W.B."/>
            <person name="Han X.H."/>
            <person name="Huang E.J."/>
            <person name="Li L.F."/>
            <person name="Wei W."/>
            <person name="Gao Y.C."/>
            <person name="Liu J.Z."/>
            <person name="Shao H.Z."/>
            <person name="Wang X."/>
            <person name="Wang C.C."/>
            <person name="Yang T.C."/>
            <person name="Huo Q.B."/>
            <person name="Li W."/>
            <person name="Chen H.Y."/>
            <person name="Chen S.E."/>
            <person name="Zhou L.G."/>
            <person name="Ni X.B."/>
            <person name="Tian J.H."/>
            <person name="Sheng Y."/>
            <person name="Liu T."/>
            <person name="Pan Y.S."/>
            <person name="Xia L.Y."/>
            <person name="Li J."/>
            <person name="Zhao F."/>
            <person name="Cao W.C."/>
        </authorList>
    </citation>
    <scope>NUCLEOTIDE SEQUENCE</scope>
    <source>
        <strain evidence="3">Rsan-2018</strain>
    </source>
</reference>
<evidence type="ECO:0000256" key="1">
    <source>
        <dbReference type="SAM" id="MobiDB-lite"/>
    </source>
</evidence>
<comment type="caution">
    <text evidence="3">The sequence shown here is derived from an EMBL/GenBank/DDBJ whole genome shotgun (WGS) entry which is preliminary data.</text>
</comment>
<feature type="region of interest" description="Disordered" evidence="1">
    <location>
        <begin position="111"/>
        <end position="151"/>
    </location>
</feature>
<protein>
    <recommendedName>
        <fullName evidence="5">EB domain-containing protein</fullName>
    </recommendedName>
</protein>
<sequence>MAHRGTPLFSSSVVFCAFLRLVVCQLEAMDKENSASKCACATSTPIYVSEGGIHKCVRAKNLNEACVSNQECSYGNPNVQCVNSFCNCSHPFELTAARLCLLHVSNEPAYSAGDNDGSEAHEEESRRQPRGPHGGSCLRDSSMPPRHPPRFIGRQAAKFARCELDYNELGSSSSSSPMPMLGPKDEQMQRVFDKQQVVVTIETHKRRHVR</sequence>
<organism evidence="3 4">
    <name type="scientific">Rhipicephalus sanguineus</name>
    <name type="common">Brown dog tick</name>
    <name type="synonym">Ixodes sanguineus</name>
    <dbReference type="NCBI Taxonomy" id="34632"/>
    <lineage>
        <taxon>Eukaryota</taxon>
        <taxon>Metazoa</taxon>
        <taxon>Ecdysozoa</taxon>
        <taxon>Arthropoda</taxon>
        <taxon>Chelicerata</taxon>
        <taxon>Arachnida</taxon>
        <taxon>Acari</taxon>
        <taxon>Parasitiformes</taxon>
        <taxon>Ixodida</taxon>
        <taxon>Ixodoidea</taxon>
        <taxon>Ixodidae</taxon>
        <taxon>Rhipicephalinae</taxon>
        <taxon>Rhipicephalus</taxon>
        <taxon>Rhipicephalus</taxon>
    </lineage>
</organism>
<dbReference type="Proteomes" id="UP000821837">
    <property type="component" value="Unassembled WGS sequence"/>
</dbReference>
<dbReference type="VEuPathDB" id="VectorBase:RSAN_027885"/>